<dbReference type="PANTHER" id="PTHR13847:SF274">
    <property type="entry name" value="RIESKE 2FE-2S IRON-SULFUR PROTEIN YHFW-RELATED"/>
    <property type="match status" value="1"/>
</dbReference>
<evidence type="ECO:0000256" key="5">
    <source>
        <dbReference type="SAM" id="MobiDB-lite"/>
    </source>
</evidence>
<proteinExistence type="predicted"/>
<comment type="caution">
    <text evidence="7">The sequence shown here is derived from an EMBL/GenBank/DDBJ whole genome shotgun (WGS) entry which is preliminary data.</text>
</comment>
<dbReference type="PROSITE" id="PS51296">
    <property type="entry name" value="RIESKE"/>
    <property type="match status" value="1"/>
</dbReference>
<evidence type="ECO:0000256" key="1">
    <source>
        <dbReference type="ARBA" id="ARBA00022714"/>
    </source>
</evidence>
<keyword evidence="8" id="KW-1185">Reference proteome</keyword>
<keyword evidence="3" id="KW-0408">Iron</keyword>
<dbReference type="Gene3D" id="3.50.50.60">
    <property type="entry name" value="FAD/NAD(P)-binding domain"/>
    <property type="match status" value="1"/>
</dbReference>
<evidence type="ECO:0000313" key="7">
    <source>
        <dbReference type="EMBL" id="MFD2027574.1"/>
    </source>
</evidence>
<sequence length="476" mass="49789">MSETPHDQATEPDATGPSTSTASLLAAGPLRTDVAVVGAGLTGVVTAQLLADGGANVVVLDAGTARTTTTARSTGKLSVLQGTRLAQVARYGDDVVRDFLAAGFAGLGWLRRVLGDLGVPVDNRDDLTVATAPEEVADIDAVLATCARQSLAAQWEEDPPYPARTFGAVRLPGQGQVDPLRMLSALRARLRSRGVPIHDGVRVRQVRRLSSGVALRTTRGTVLADRVVLATGTPPGRLGGLFLRLEAGRSLLTTWDVADPGALPPGFTETMSITAGSPVRSLRMAGGLLMVGGEGYTVGREHHPDRRLAALDAWTRAHLPVGAPRHAWAAQDYSSDTGLPLVGPAIPGNDRVLVATGYAKWGLTSGAAAGLALAGRLLDDPVEWGPTLEPWARPARPTPRTAATFGEQTAGWACATTRPTGGRPGTVHVSRICPHLGGVVRWNDQEESWDCPVHGSRFAADGTLLEGPATEDLARR</sequence>
<dbReference type="PANTHER" id="PTHR13847">
    <property type="entry name" value="SARCOSINE DEHYDROGENASE-RELATED"/>
    <property type="match status" value="1"/>
</dbReference>
<dbReference type="InterPro" id="IPR017941">
    <property type="entry name" value="Rieske_2Fe-2S"/>
</dbReference>
<dbReference type="Pfam" id="PF01266">
    <property type="entry name" value="DAO"/>
    <property type="match status" value="1"/>
</dbReference>
<dbReference type="Gene3D" id="3.30.9.10">
    <property type="entry name" value="D-Amino Acid Oxidase, subunit A, domain 2"/>
    <property type="match status" value="1"/>
</dbReference>
<accession>A0ABW4VBD1</accession>
<evidence type="ECO:0000256" key="2">
    <source>
        <dbReference type="ARBA" id="ARBA00022723"/>
    </source>
</evidence>
<dbReference type="SUPFAM" id="SSF51905">
    <property type="entry name" value="FAD/NAD(P)-binding domain"/>
    <property type="match status" value="1"/>
</dbReference>
<reference evidence="8" key="1">
    <citation type="journal article" date="2019" name="Int. J. Syst. Evol. Microbiol.">
        <title>The Global Catalogue of Microorganisms (GCM) 10K type strain sequencing project: providing services to taxonomists for standard genome sequencing and annotation.</title>
        <authorList>
            <consortium name="The Broad Institute Genomics Platform"/>
            <consortium name="The Broad Institute Genome Sequencing Center for Infectious Disease"/>
            <person name="Wu L."/>
            <person name="Ma J."/>
        </authorList>
    </citation>
    <scope>NUCLEOTIDE SEQUENCE [LARGE SCALE GENOMIC DNA]</scope>
    <source>
        <strain evidence="8">CCM 7043</strain>
    </source>
</reference>
<feature type="domain" description="Rieske" evidence="6">
    <location>
        <begin position="391"/>
        <end position="476"/>
    </location>
</feature>
<evidence type="ECO:0000256" key="3">
    <source>
        <dbReference type="ARBA" id="ARBA00023004"/>
    </source>
</evidence>
<evidence type="ECO:0000313" key="8">
    <source>
        <dbReference type="Proteomes" id="UP001597338"/>
    </source>
</evidence>
<protein>
    <submittedName>
        <fullName evidence="7">FAD-dependent oxidoreductase</fullName>
    </submittedName>
</protein>
<organism evidence="7 8">
    <name type="scientific">Promicromonospora aerolata</name>
    <dbReference type="NCBI Taxonomy" id="195749"/>
    <lineage>
        <taxon>Bacteria</taxon>
        <taxon>Bacillati</taxon>
        <taxon>Actinomycetota</taxon>
        <taxon>Actinomycetes</taxon>
        <taxon>Micrococcales</taxon>
        <taxon>Promicromonosporaceae</taxon>
        <taxon>Promicromonospora</taxon>
    </lineage>
</organism>
<gene>
    <name evidence="7" type="ORF">ACFSL2_18880</name>
</gene>
<feature type="region of interest" description="Disordered" evidence="5">
    <location>
        <begin position="1"/>
        <end position="22"/>
    </location>
</feature>
<dbReference type="Pfam" id="PF00355">
    <property type="entry name" value="Rieske"/>
    <property type="match status" value="1"/>
</dbReference>
<dbReference type="SUPFAM" id="SSF50022">
    <property type="entry name" value="ISP domain"/>
    <property type="match status" value="1"/>
</dbReference>
<keyword evidence="1" id="KW-0001">2Fe-2S</keyword>
<dbReference type="EMBL" id="JBHUHF010000001">
    <property type="protein sequence ID" value="MFD2027574.1"/>
    <property type="molecule type" value="Genomic_DNA"/>
</dbReference>
<dbReference type="InterPro" id="IPR036922">
    <property type="entry name" value="Rieske_2Fe-2S_sf"/>
</dbReference>
<name>A0ABW4VBD1_9MICO</name>
<evidence type="ECO:0000256" key="4">
    <source>
        <dbReference type="ARBA" id="ARBA00023014"/>
    </source>
</evidence>
<dbReference type="RefSeq" id="WP_377199309.1">
    <property type="nucleotide sequence ID" value="NZ_JBHUHF010000001.1"/>
</dbReference>
<dbReference type="Gene3D" id="2.102.10.10">
    <property type="entry name" value="Rieske [2Fe-2S] iron-sulphur domain"/>
    <property type="match status" value="1"/>
</dbReference>
<keyword evidence="2" id="KW-0479">Metal-binding</keyword>
<evidence type="ECO:0000259" key="6">
    <source>
        <dbReference type="PROSITE" id="PS51296"/>
    </source>
</evidence>
<keyword evidence="4" id="KW-0411">Iron-sulfur</keyword>
<dbReference type="InterPro" id="IPR036188">
    <property type="entry name" value="FAD/NAD-bd_sf"/>
</dbReference>
<dbReference type="InterPro" id="IPR006076">
    <property type="entry name" value="FAD-dep_OxRdtase"/>
</dbReference>
<dbReference type="Proteomes" id="UP001597338">
    <property type="component" value="Unassembled WGS sequence"/>
</dbReference>